<feature type="compositionally biased region" description="Basic residues" evidence="14">
    <location>
        <begin position="915"/>
        <end position="930"/>
    </location>
</feature>
<evidence type="ECO:0000256" key="1">
    <source>
        <dbReference type="ARBA" id="ARBA00000707"/>
    </source>
</evidence>
<dbReference type="GO" id="GO:0042981">
    <property type="term" value="P:regulation of apoptotic process"/>
    <property type="evidence" value="ECO:0007669"/>
    <property type="project" value="TreeGrafter"/>
</dbReference>
<comment type="catalytic activity">
    <reaction evidence="1">
        <text>Thiol-dependent hydrolysis of ester, thioester, amide, peptide and isopeptide bonds formed by the C-terminal Gly of ubiquitin (a 76-residue protein attached to proteins as an intracellular targeting signal).</text>
        <dbReference type="EC" id="3.4.19.12"/>
    </reaction>
</comment>
<evidence type="ECO:0000256" key="14">
    <source>
        <dbReference type="SAM" id="MobiDB-lite"/>
    </source>
</evidence>
<dbReference type="SUPFAM" id="SSF54001">
    <property type="entry name" value="Cysteine proteinases"/>
    <property type="match status" value="1"/>
</dbReference>
<feature type="domain" description="USP" evidence="15">
    <location>
        <begin position="125"/>
        <end position="443"/>
    </location>
</feature>
<evidence type="ECO:0000256" key="7">
    <source>
        <dbReference type="ARBA" id="ARBA00022801"/>
    </source>
</evidence>
<evidence type="ECO:0000256" key="4">
    <source>
        <dbReference type="ARBA" id="ARBA00012759"/>
    </source>
</evidence>
<dbReference type="AlphaFoldDB" id="A0A2S2QJP3"/>
<evidence type="ECO:0000256" key="3">
    <source>
        <dbReference type="ARBA" id="ARBA00009085"/>
    </source>
</evidence>
<evidence type="ECO:0000256" key="6">
    <source>
        <dbReference type="ARBA" id="ARBA00022786"/>
    </source>
</evidence>
<dbReference type="InterPro" id="IPR050164">
    <property type="entry name" value="Peptidase_C19"/>
</dbReference>
<comment type="subcellular location">
    <subcellularLocation>
        <location evidence="2">Nucleus</location>
        <location evidence="2">Nucleolus</location>
    </subcellularLocation>
</comment>
<evidence type="ECO:0000256" key="9">
    <source>
        <dbReference type="ARBA" id="ARBA00039432"/>
    </source>
</evidence>
<keyword evidence="7 16" id="KW-0378">Hydrolase</keyword>
<dbReference type="EC" id="3.4.19.12" evidence="4"/>
<dbReference type="InterPro" id="IPR001394">
    <property type="entry name" value="Peptidase_C19_UCH"/>
</dbReference>
<dbReference type="InterPro" id="IPR018200">
    <property type="entry name" value="USP_CS"/>
</dbReference>
<dbReference type="Proteomes" id="UP000694846">
    <property type="component" value="Unplaced"/>
</dbReference>
<evidence type="ECO:0000313" key="18">
    <source>
        <dbReference type="RefSeq" id="XP_025412937.1"/>
    </source>
</evidence>
<dbReference type="InterPro" id="IPR028889">
    <property type="entry name" value="USP"/>
</dbReference>
<comment type="similarity">
    <text evidence="3">Belongs to the peptidase C19 family.</text>
</comment>
<evidence type="ECO:0000256" key="13">
    <source>
        <dbReference type="ARBA" id="ARBA00043009"/>
    </source>
</evidence>
<feature type="compositionally biased region" description="Low complexity" evidence="14">
    <location>
        <begin position="897"/>
        <end position="906"/>
    </location>
</feature>
<dbReference type="GO" id="GO:0006508">
    <property type="term" value="P:proteolysis"/>
    <property type="evidence" value="ECO:0007669"/>
    <property type="project" value="UniProtKB-KW"/>
</dbReference>
<accession>A0A2S2QJP3</accession>
<dbReference type="RefSeq" id="XP_025412937.1">
    <property type="nucleotide sequence ID" value="XM_025557152.1"/>
</dbReference>
<dbReference type="OrthoDB" id="420187at2759"/>
<evidence type="ECO:0000259" key="15">
    <source>
        <dbReference type="PROSITE" id="PS50235"/>
    </source>
</evidence>
<evidence type="ECO:0000256" key="2">
    <source>
        <dbReference type="ARBA" id="ARBA00004604"/>
    </source>
</evidence>
<keyword evidence="17" id="KW-1185">Reference proteome</keyword>
<evidence type="ECO:0000256" key="11">
    <source>
        <dbReference type="ARBA" id="ARBA00042154"/>
    </source>
</evidence>
<dbReference type="PROSITE" id="PS00973">
    <property type="entry name" value="USP_2"/>
    <property type="match status" value="1"/>
</dbReference>
<keyword evidence="5" id="KW-0645">Protease</keyword>
<evidence type="ECO:0000313" key="16">
    <source>
        <dbReference type="EMBL" id="MBY77975.1"/>
    </source>
</evidence>
<dbReference type="PANTHER" id="PTHR24006">
    <property type="entry name" value="UBIQUITIN CARBOXYL-TERMINAL HYDROLASE"/>
    <property type="match status" value="1"/>
</dbReference>
<feature type="region of interest" description="Disordered" evidence="14">
    <location>
        <begin position="526"/>
        <end position="558"/>
    </location>
</feature>
<dbReference type="Pfam" id="PF00443">
    <property type="entry name" value="UCH"/>
    <property type="match status" value="1"/>
</dbReference>
<name>A0A2S2QJP3_9HEMI</name>
<evidence type="ECO:0000256" key="8">
    <source>
        <dbReference type="ARBA" id="ARBA00022807"/>
    </source>
</evidence>
<feature type="compositionally biased region" description="Polar residues" evidence="14">
    <location>
        <begin position="537"/>
        <end position="558"/>
    </location>
</feature>
<dbReference type="GO" id="GO:0005829">
    <property type="term" value="C:cytosol"/>
    <property type="evidence" value="ECO:0007669"/>
    <property type="project" value="TreeGrafter"/>
</dbReference>
<reference evidence="16" key="1">
    <citation type="submission" date="2018-04" db="EMBL/GenBank/DDBJ databases">
        <title>Transcriptome assembly of Sipha flava.</title>
        <authorList>
            <person name="Scully E.D."/>
            <person name="Geib S.M."/>
            <person name="Palmer N.A."/>
            <person name="Koch K."/>
            <person name="Bradshaw J."/>
            <person name="Heng-Moss T."/>
            <person name="Sarath G."/>
        </authorList>
    </citation>
    <scope>NUCLEOTIDE SEQUENCE</scope>
</reference>
<dbReference type="GO" id="GO:0016579">
    <property type="term" value="P:protein deubiquitination"/>
    <property type="evidence" value="ECO:0007669"/>
    <property type="project" value="InterPro"/>
</dbReference>
<dbReference type="PROSITE" id="PS50235">
    <property type="entry name" value="USP_3"/>
    <property type="match status" value="1"/>
</dbReference>
<keyword evidence="6" id="KW-0833">Ubl conjugation pathway</keyword>
<dbReference type="InterPro" id="IPR038765">
    <property type="entry name" value="Papain-like_cys_pep_sf"/>
</dbReference>
<sequence length="930" mass="105752">MPAASNQIGSALFQSLSNKVTDRRNHHTTVADDRSSYLYIASSKILDKTIDFEMLDHKPSMLSQMKNNCIMLLQNGCSKKDMIQKKDRINGEINKISHLPKPKVVLYPPECVQLGWQDKKMSVGSGLDNPGVICYINSTLQALFHIPAFTNWLTNDEQHKKTCQQKTGFQKDCIVCMVSDTFILSQKHTGSSFKASIITSRLSLICKHLSTYRQEDAHEFLRYLIESMERCYLSVLGHAAKSLDNYSKETTPINQIFGGYIRTEVTCGKCGYISTTFQHFQDLILDIRQSDTVNDALDNYFEKEPLDESYVCERCRRQVVADKKFSVERAPNVLCIQLKRYSVGMGGFSGNKNSKAIQINERLDLSNYQFDHHKFKTDARPLRYHLVSMVIHYGSSLNSGHYTALGLTPSGSYYYFNDSNVYQTNFKNYSTSNDSYMIFYELESLENTNNTNIEYKASTVTSSSCKTTNGFFSNKNNGVTKQSNGVAKPLNGLTKPLNGINNIKKINGKEKKGNIYEKWDSNIKQLKQGQQKEKSVTETSWNSTNKTVEPSTNGVKSLSMSNSLVPYIDSDKDGSDVDSSSLSGEETIPITLGKIKYTTDQKVPDKKPLVMRPKEDLTEQNSKETPAKKCLVLKPQNDDSPINDKEIGILPNKKCLVLKPKDDESPEVKTEYEPVKKCLVRFPKDDKEFNASKVFSSAEGKDLERKNRRCENGVSESDKSIIRLEHNNYNGMKSPTESKTNGKLLNGNGFTEERTWNKLSNGNNHKHSNGTKNWPKFNHEFQSIGNIKLTGNFKESMKSRTHLGFGGEVKTWNGEKSFLDREAEQDKINGVKRSFDDDYNEDFDRGVVKKKKFDKNNHGIKDNGSNALQMLHNQLNQFNGKMGRSKITWMNRSKNYRSYNNGYRHNGNGGSGGYKKPRYNNNRRHWPKQR</sequence>
<dbReference type="GO" id="GO:0005730">
    <property type="term" value="C:nucleolus"/>
    <property type="evidence" value="ECO:0007669"/>
    <property type="project" value="UniProtKB-SubCell"/>
</dbReference>
<evidence type="ECO:0000256" key="10">
    <source>
        <dbReference type="ARBA" id="ARBA00041300"/>
    </source>
</evidence>
<protein>
    <recommendedName>
        <fullName evidence="9">Ubiquitin carboxyl-terminal hydrolase 36</fullName>
        <ecNumber evidence="4">3.4.19.12</ecNumber>
    </recommendedName>
    <alternativeName>
        <fullName evidence="12">Deubiquitinating enzyme 36</fullName>
    </alternativeName>
    <alternativeName>
        <fullName evidence="11">Protein scrawny</fullName>
    </alternativeName>
    <alternativeName>
        <fullName evidence="10">Ubiquitin thioesterase 36</fullName>
    </alternativeName>
    <alternativeName>
        <fullName evidence="13">Ubiquitin-specific-processing protease 36</fullName>
    </alternativeName>
</protein>
<gene>
    <name evidence="16" type="primary">Usp36_0</name>
    <name evidence="18" type="synonym">LOC112685314</name>
    <name evidence="16" type="ORF">g.51288</name>
</gene>
<evidence type="ECO:0000256" key="5">
    <source>
        <dbReference type="ARBA" id="ARBA00022670"/>
    </source>
</evidence>
<feature type="region of interest" description="Disordered" evidence="14">
    <location>
        <begin position="897"/>
        <end position="930"/>
    </location>
</feature>
<feature type="region of interest" description="Disordered" evidence="14">
    <location>
        <begin position="604"/>
        <end position="624"/>
    </location>
</feature>
<dbReference type="PANTHER" id="PTHR24006:SF758">
    <property type="entry name" value="UBIQUITIN CARBOXYL-TERMINAL HYDROLASE 36"/>
    <property type="match status" value="1"/>
</dbReference>
<evidence type="ECO:0000313" key="17">
    <source>
        <dbReference type="Proteomes" id="UP000694846"/>
    </source>
</evidence>
<organism evidence="16">
    <name type="scientific">Sipha flava</name>
    <name type="common">yellow sugarcane aphid</name>
    <dbReference type="NCBI Taxonomy" id="143950"/>
    <lineage>
        <taxon>Eukaryota</taxon>
        <taxon>Metazoa</taxon>
        <taxon>Ecdysozoa</taxon>
        <taxon>Arthropoda</taxon>
        <taxon>Hexapoda</taxon>
        <taxon>Insecta</taxon>
        <taxon>Pterygota</taxon>
        <taxon>Neoptera</taxon>
        <taxon>Paraneoptera</taxon>
        <taxon>Hemiptera</taxon>
        <taxon>Sternorrhyncha</taxon>
        <taxon>Aphidomorpha</taxon>
        <taxon>Aphidoidea</taxon>
        <taxon>Aphididae</taxon>
        <taxon>Sipha</taxon>
    </lineage>
</organism>
<evidence type="ECO:0000256" key="12">
    <source>
        <dbReference type="ARBA" id="ARBA00042420"/>
    </source>
</evidence>
<keyword evidence="8" id="KW-0788">Thiol protease</keyword>
<dbReference type="GO" id="GO:0004843">
    <property type="term" value="F:cysteine-type deubiquitinase activity"/>
    <property type="evidence" value="ECO:0007669"/>
    <property type="project" value="UniProtKB-EC"/>
</dbReference>
<dbReference type="EMBL" id="GGMS01008772">
    <property type="protein sequence ID" value="MBY77975.1"/>
    <property type="molecule type" value="Transcribed_RNA"/>
</dbReference>
<dbReference type="Gene3D" id="3.90.70.10">
    <property type="entry name" value="Cysteine proteinases"/>
    <property type="match status" value="1"/>
</dbReference>
<proteinExistence type="inferred from homology"/>
<reference evidence="18" key="2">
    <citation type="submission" date="2025-04" db="UniProtKB">
        <authorList>
            <consortium name="RefSeq"/>
        </authorList>
    </citation>
    <scope>IDENTIFICATION</scope>
    <source>
        <tissue evidence="18">Whole body</tissue>
    </source>
</reference>